<name>A0A554LK57_9BACT</name>
<protein>
    <submittedName>
        <fullName evidence="2">Uncharacterized protein</fullName>
    </submittedName>
</protein>
<organism evidence="2 3">
    <name type="scientific">Candidatus Berkelbacteria bacterium Licking1014_7</name>
    <dbReference type="NCBI Taxonomy" id="2017147"/>
    <lineage>
        <taxon>Bacteria</taxon>
        <taxon>Candidatus Berkelbacteria</taxon>
    </lineage>
</organism>
<reference evidence="2 3" key="1">
    <citation type="submission" date="2017-07" db="EMBL/GenBank/DDBJ databases">
        <title>Mechanisms for carbon and nitrogen cycling indicate functional differentiation within the Candidate Phyla Radiation.</title>
        <authorList>
            <person name="Danczak R.E."/>
            <person name="Johnston M.D."/>
            <person name="Kenah C."/>
            <person name="Slattery M."/>
            <person name="Wrighton K.C."/>
            <person name="Wilkins M.J."/>
        </authorList>
    </citation>
    <scope>NUCLEOTIDE SEQUENCE [LARGE SCALE GENOMIC DNA]</scope>
    <source>
        <strain evidence="2">Licking1014_7</strain>
    </source>
</reference>
<feature type="region of interest" description="Disordered" evidence="1">
    <location>
        <begin position="1"/>
        <end position="64"/>
    </location>
</feature>
<dbReference type="Proteomes" id="UP000315689">
    <property type="component" value="Unassembled WGS sequence"/>
</dbReference>
<evidence type="ECO:0000256" key="1">
    <source>
        <dbReference type="SAM" id="MobiDB-lite"/>
    </source>
</evidence>
<accession>A0A554LK57</accession>
<evidence type="ECO:0000313" key="2">
    <source>
        <dbReference type="EMBL" id="TSC93266.1"/>
    </source>
</evidence>
<proteinExistence type="predicted"/>
<evidence type="ECO:0000313" key="3">
    <source>
        <dbReference type="Proteomes" id="UP000315689"/>
    </source>
</evidence>
<feature type="compositionally biased region" description="Acidic residues" evidence="1">
    <location>
        <begin position="15"/>
        <end position="32"/>
    </location>
</feature>
<dbReference type="EMBL" id="VMGK01000004">
    <property type="protein sequence ID" value="TSC93266.1"/>
    <property type="molecule type" value="Genomic_DNA"/>
</dbReference>
<sequence length="945" mass="107601">MANNQDDDKTRPSDEEAENGENLDETESLSDEDLARAETILDQAEEDQKRLQEQTAEQASEVEDEHLRQLLEWRKKEQERLKHSKDFDDIYAMLDDITAQLLLSDDISSPEAQAQKLFKKQLQARNKEENWKKRLIQFYQGFYKPAIGVSFPYHTAVAKLWNDRVQELRVAELPMSIRLKFLEQAYKAGDKFNAQVLLLALAMGSDISQKMIDDYWEAFGKKRKFDDPNNPSGTIEIDAPATAEEFFFETKLRSVGRKEGNRVDIKNTSRFAQDSDENGKITLQLRSREEIAGWADINIVEFGGRRTNVAAENFIYNTITSKETAGATNKFLRYKLEEVMPQQIQKIDDKIILLEQYAQQNLFATPRVKVEIEKLNTQKTEFSDQMALVEQVLDSGGYEVSDIKTFLLDPLSDLEAPDIKIDGKPVKERDLAADISFIKYMTGKTAADTRITVEGEHALAIDVDAFQQMMSVRRRGEYAWANSHSMLGARVPSSKKPDVRRDAYKNLCRALSPAGMRPEYRNFALTSQGFYVDKLDPRDEHYHLITYNKEGTRLVRVMEWDDEIGRNLNYFGYLANIPVNERGSHWEKKVKEAEARGDYVDGEGATREQALGKMGSIVVGMAEQDEPDVDRVVEKMAYQKDKLDNLGEIISDESDIPEIKNSLPAYLSSLIRGESGKNGIDNILVQDLLDRVYKEKFNQFSQAELKDEKGEAILGVLLNLLEQNPSARDQEVQDVVSSVEIGLDEMREKAKEEGPRIYDAFVGSENKIRQVLPALNRKLTNVCLAMVLQKAVVTGASQKFVEIKTHIGETFPKDFSELKLDDLQSWNNLFANKLRAIGDFRKGYTAVGKTALSERTLGEIECKQSGKTAKSGIDLAKEIFGDGFYKEKEYKKKDDDEARDIKIGELQLRLNYYELIYSALIQEIKVYLQGLEVNIDQEESLAQAA</sequence>
<comment type="caution">
    <text evidence="2">The sequence shown here is derived from an EMBL/GenBank/DDBJ whole genome shotgun (WGS) entry which is preliminary data.</text>
</comment>
<gene>
    <name evidence="2" type="ORF">CEN89_170</name>
</gene>
<feature type="compositionally biased region" description="Basic and acidic residues" evidence="1">
    <location>
        <begin position="1"/>
        <end position="14"/>
    </location>
</feature>
<dbReference type="AlphaFoldDB" id="A0A554LK57"/>